<feature type="transmembrane region" description="Helical" evidence="1">
    <location>
        <begin position="128"/>
        <end position="148"/>
    </location>
</feature>
<feature type="transmembrane region" description="Helical" evidence="1">
    <location>
        <begin position="35"/>
        <end position="62"/>
    </location>
</feature>
<dbReference type="AlphaFoldDB" id="A0A841K3G8"/>
<feature type="transmembrane region" description="Helical" evidence="1">
    <location>
        <begin position="209"/>
        <end position="226"/>
    </location>
</feature>
<dbReference type="EMBL" id="JACHEH010000001">
    <property type="protein sequence ID" value="MBB6167031.1"/>
    <property type="molecule type" value="Genomic_DNA"/>
</dbReference>
<organism evidence="3 4">
    <name type="scientific">Chelatococcus composti</name>
    <dbReference type="NCBI Taxonomy" id="1743235"/>
    <lineage>
        <taxon>Bacteria</taxon>
        <taxon>Pseudomonadati</taxon>
        <taxon>Pseudomonadota</taxon>
        <taxon>Alphaproteobacteria</taxon>
        <taxon>Hyphomicrobiales</taxon>
        <taxon>Chelatococcaceae</taxon>
        <taxon>Chelatococcus</taxon>
    </lineage>
</organism>
<feature type="transmembrane region" description="Helical" evidence="1">
    <location>
        <begin position="74"/>
        <end position="96"/>
    </location>
</feature>
<dbReference type="GO" id="GO:0000271">
    <property type="term" value="P:polysaccharide biosynthetic process"/>
    <property type="evidence" value="ECO:0007669"/>
    <property type="project" value="TreeGrafter"/>
</dbReference>
<feature type="domain" description="Acyltransferase 3" evidence="2">
    <location>
        <begin position="9"/>
        <end position="320"/>
    </location>
</feature>
<dbReference type="Proteomes" id="UP000588017">
    <property type="component" value="Unassembled WGS sequence"/>
</dbReference>
<reference evidence="3 4" key="1">
    <citation type="submission" date="2020-08" db="EMBL/GenBank/DDBJ databases">
        <title>Genomic Encyclopedia of Type Strains, Phase IV (KMG-IV): sequencing the most valuable type-strain genomes for metagenomic binning, comparative biology and taxonomic classification.</title>
        <authorList>
            <person name="Goeker M."/>
        </authorList>
    </citation>
    <scope>NUCLEOTIDE SEQUENCE [LARGE SCALE GENOMIC DNA]</scope>
    <source>
        <strain evidence="3 4">DSM 101465</strain>
    </source>
</reference>
<feature type="transmembrane region" description="Helical" evidence="1">
    <location>
        <begin position="302"/>
        <end position="323"/>
    </location>
</feature>
<dbReference type="PANTHER" id="PTHR23028:SF53">
    <property type="entry name" value="ACYL_TRANSF_3 DOMAIN-CONTAINING PROTEIN"/>
    <property type="match status" value="1"/>
</dbReference>
<evidence type="ECO:0000256" key="1">
    <source>
        <dbReference type="SAM" id="Phobius"/>
    </source>
</evidence>
<keyword evidence="1" id="KW-0472">Membrane</keyword>
<dbReference type="InterPro" id="IPR002656">
    <property type="entry name" value="Acyl_transf_3_dom"/>
</dbReference>
<feature type="transmembrane region" description="Helical" evidence="1">
    <location>
        <begin position="238"/>
        <end position="259"/>
    </location>
</feature>
<keyword evidence="1" id="KW-1133">Transmembrane helix</keyword>
<dbReference type="GO" id="GO:0016747">
    <property type="term" value="F:acyltransferase activity, transferring groups other than amino-acyl groups"/>
    <property type="evidence" value="ECO:0007669"/>
    <property type="project" value="InterPro"/>
</dbReference>
<feature type="transmembrane region" description="Helical" evidence="1">
    <location>
        <begin position="185"/>
        <end position="202"/>
    </location>
</feature>
<dbReference type="GO" id="GO:0016020">
    <property type="term" value="C:membrane"/>
    <property type="evidence" value="ECO:0007669"/>
    <property type="project" value="TreeGrafter"/>
</dbReference>
<dbReference type="InterPro" id="IPR050879">
    <property type="entry name" value="Acyltransferase_3"/>
</dbReference>
<keyword evidence="4" id="KW-1185">Reference proteome</keyword>
<dbReference type="RefSeq" id="WP_183332146.1">
    <property type="nucleotide sequence ID" value="NZ_BMHX01000001.1"/>
</dbReference>
<sequence>MQGARPHIAALDGLRGIAAWLVVLSHTNNLLPQPLLVLSGAGAAGVMIFFVLSGFLMGLLYASVPPERPAIADFVVARIARVFPLYFAVVLFSFVVNEKFPFLMPYVHVYNVTIKNIWEHVFFIRGQSVLWTIPVEVTFYSLFVLLWLVRGRSRAAYLMSIAALWLAVVATMYKPLPWGNDLPRYVAFFFSGLVIAEVYRAAPPEDDGVASVFGATLVVAGIILLIPGNYRALFGTGLGSWSGQASLLMATTVCAAACYSSLAQKVLGARLLSLQGDISYSVYLLHPLVLHAIRKNTGLDGLALFPAVIVGTLVIALASYHFIERPCRSAIRSLRK</sequence>
<evidence type="ECO:0000313" key="4">
    <source>
        <dbReference type="Proteomes" id="UP000588017"/>
    </source>
</evidence>
<name>A0A841K3G8_9HYPH</name>
<feature type="transmembrane region" description="Helical" evidence="1">
    <location>
        <begin position="155"/>
        <end position="173"/>
    </location>
</feature>
<gene>
    <name evidence="3" type="ORF">HNQ73_000639</name>
</gene>
<dbReference type="PANTHER" id="PTHR23028">
    <property type="entry name" value="ACETYLTRANSFERASE"/>
    <property type="match status" value="1"/>
</dbReference>
<keyword evidence="1" id="KW-0812">Transmembrane</keyword>
<accession>A0A841K3G8</accession>
<proteinExistence type="predicted"/>
<evidence type="ECO:0000313" key="3">
    <source>
        <dbReference type="EMBL" id="MBB6167031.1"/>
    </source>
</evidence>
<evidence type="ECO:0000259" key="2">
    <source>
        <dbReference type="Pfam" id="PF01757"/>
    </source>
</evidence>
<comment type="caution">
    <text evidence="3">The sequence shown here is derived from an EMBL/GenBank/DDBJ whole genome shotgun (WGS) entry which is preliminary data.</text>
</comment>
<protein>
    <submittedName>
        <fullName evidence="3">Peptidoglycan/LPS O-acetylase OafA/YrhL</fullName>
    </submittedName>
</protein>
<dbReference type="Pfam" id="PF01757">
    <property type="entry name" value="Acyl_transf_3"/>
    <property type="match status" value="1"/>
</dbReference>